<proteinExistence type="predicted"/>
<name>A0A146PS10_FUNHE</name>
<dbReference type="AlphaFoldDB" id="A0A146PS10"/>
<organism evidence="1">
    <name type="scientific">Fundulus heteroclitus</name>
    <name type="common">Killifish</name>
    <name type="synonym">Mummichog</name>
    <dbReference type="NCBI Taxonomy" id="8078"/>
    <lineage>
        <taxon>Eukaryota</taxon>
        <taxon>Metazoa</taxon>
        <taxon>Chordata</taxon>
        <taxon>Craniata</taxon>
        <taxon>Vertebrata</taxon>
        <taxon>Euteleostomi</taxon>
        <taxon>Actinopterygii</taxon>
        <taxon>Neopterygii</taxon>
        <taxon>Teleostei</taxon>
        <taxon>Neoteleostei</taxon>
        <taxon>Acanthomorphata</taxon>
        <taxon>Ovalentaria</taxon>
        <taxon>Atherinomorphae</taxon>
        <taxon>Cyprinodontiformes</taxon>
        <taxon>Fundulidae</taxon>
        <taxon>Fundulus</taxon>
    </lineage>
</organism>
<reference evidence="1" key="1">
    <citation type="submission" date="2015-01" db="EMBL/GenBank/DDBJ databases">
        <title>EvidentialGene: Evidence-directed Construction of Complete mRNA Transcriptomes without Genomes.</title>
        <authorList>
            <person name="Gilbert D.G."/>
        </authorList>
    </citation>
    <scope>NUCLEOTIDE SEQUENCE</scope>
</reference>
<sequence length="97" mass="11020">MTQQSARRLAALEKRKKEESLLSRNTKNSWLGFSELEGSSAKAQWTISATNSAVPFQLRHLSDQRLVVKSFPEEPLNVFRVDTVKCFSILPPLKFTP</sequence>
<accession>A0A146PS10</accession>
<dbReference type="EMBL" id="GCES01139757">
    <property type="protein sequence ID" value="JAQ46565.1"/>
    <property type="molecule type" value="Transcribed_RNA"/>
</dbReference>
<dbReference type="EMBL" id="GCES01132408">
    <property type="protein sequence ID" value="JAQ53914.1"/>
    <property type="molecule type" value="Transcribed_RNA"/>
</dbReference>
<protein>
    <submittedName>
        <fullName evidence="1">Uncharacterized protein</fullName>
    </submittedName>
</protein>
<evidence type="ECO:0000313" key="1">
    <source>
        <dbReference type="EMBL" id="JAQ46565.1"/>
    </source>
</evidence>